<proteinExistence type="predicted"/>
<protein>
    <submittedName>
        <fullName evidence="16">Uncharacterized protein LOC106751750</fullName>
    </submittedName>
</protein>
<comment type="subcellular location">
    <subcellularLocation>
        <location evidence="1">Cell membrane</location>
        <topology evidence="1">Multi-pass membrane protein</topology>
    </subcellularLocation>
</comment>
<feature type="signal peptide" evidence="13">
    <location>
        <begin position="1"/>
        <end position="19"/>
    </location>
</feature>
<keyword evidence="9" id="KW-0325">Glycoprotein</keyword>
<dbReference type="InterPro" id="IPR019594">
    <property type="entry name" value="Glu/Gly-bd"/>
</dbReference>
<dbReference type="GeneID" id="106751750"/>
<feature type="chain" id="PRO_5028304718" evidence="13">
    <location>
        <begin position="20"/>
        <end position="621"/>
    </location>
</feature>
<feature type="domain" description="Ionotropic glutamate receptor L-glutamate and glycine-binding" evidence="14">
    <location>
        <begin position="202"/>
        <end position="293"/>
    </location>
</feature>
<keyword evidence="2" id="KW-0813">Transport</keyword>
<dbReference type="KEGG" id="dqu:106751750"/>
<evidence type="ECO:0000256" key="11">
    <source>
        <dbReference type="ARBA" id="ARBA00023303"/>
    </source>
</evidence>
<gene>
    <name evidence="16" type="primary">LOC106751750</name>
</gene>
<evidence type="ECO:0000256" key="1">
    <source>
        <dbReference type="ARBA" id="ARBA00004651"/>
    </source>
</evidence>
<keyword evidence="13" id="KW-0732">Signal</keyword>
<evidence type="ECO:0000256" key="6">
    <source>
        <dbReference type="ARBA" id="ARBA00023065"/>
    </source>
</evidence>
<evidence type="ECO:0000256" key="4">
    <source>
        <dbReference type="ARBA" id="ARBA00022692"/>
    </source>
</evidence>
<evidence type="ECO:0000256" key="12">
    <source>
        <dbReference type="SAM" id="Phobius"/>
    </source>
</evidence>
<evidence type="ECO:0000256" key="9">
    <source>
        <dbReference type="ARBA" id="ARBA00023180"/>
    </source>
</evidence>
<feature type="transmembrane region" description="Helical" evidence="12">
    <location>
        <begin position="552"/>
        <end position="577"/>
    </location>
</feature>
<dbReference type="Pfam" id="PF10613">
    <property type="entry name" value="Lig_chan-Glu_bd"/>
    <property type="match status" value="1"/>
</dbReference>
<evidence type="ECO:0000256" key="3">
    <source>
        <dbReference type="ARBA" id="ARBA00022475"/>
    </source>
</evidence>
<keyword evidence="5 12" id="KW-1133">Transmembrane helix</keyword>
<dbReference type="Gene3D" id="1.10.287.70">
    <property type="match status" value="1"/>
</dbReference>
<name>A0A6P3YBC7_DINQU</name>
<accession>A0A6P3YBC7</accession>
<dbReference type="InterPro" id="IPR052192">
    <property type="entry name" value="Insect_Ionotropic_Sensory_Rcpt"/>
</dbReference>
<evidence type="ECO:0000256" key="10">
    <source>
        <dbReference type="ARBA" id="ARBA00023286"/>
    </source>
</evidence>
<keyword evidence="15" id="KW-1185">Reference proteome</keyword>
<evidence type="ECO:0000256" key="13">
    <source>
        <dbReference type="SAM" id="SignalP"/>
    </source>
</evidence>
<keyword evidence="11" id="KW-0407">Ion channel</keyword>
<keyword evidence="3" id="KW-1003">Cell membrane</keyword>
<evidence type="ECO:0000259" key="14">
    <source>
        <dbReference type="Pfam" id="PF10613"/>
    </source>
</evidence>
<evidence type="ECO:0000313" key="15">
    <source>
        <dbReference type="Proteomes" id="UP000515204"/>
    </source>
</evidence>
<sequence>MKIGSLFGLLSLVIGQVSAGKENIMTIARTESWISPEDFATMIEKSFRNSKCCNIYLSEPIHSVEMLFNQFRETYPHDYLLRRKTYECQGYFLLGPTDKEIERAMSKVPSSISTTEILIIVDGELRNDSRIFNVSLYGSANANVVSRSGIWTLSENYLDPRFFLKVDRELRVCTFYRPPVSYLNTTIKKIIHGTEEDVFLANNDAEKDGIEVKIFLILAEKLNFTWTLRKPGGAYRYGRRNGTQWNGGMIQLLRERKIDMAFASIWLSEDHNAFANLSEPWYQLFIHFLVPRPKAITSFWALTRPFPLEVWILLVIVLLISSAYMYARAKIDRNFPKRFRSFLITITELIGRLLGTWVPINTANARLELHLWQTVGVVLVTAYCSSLAARLASWEYEDRIDTVPEFLEANLSWGRKGQVPPYHDYFDMDDPYSSQLPSRYIHVMDDQMTHRLVITGRYAILGSILDSIFFPEDDIMNEDLKDYRVMKDTVGQFYSSFAVQPWLLHPVNMIMLWLKEAGITKFHLSDVIRRRASFNLREVLKEYDGHDGTARVLGLIPLGAGFTTLAVGLLISAIVFLHELRRAAGTRPIREVLREVRDKRATCTTVNMRKKVSRRSRTCEA</sequence>
<feature type="transmembrane region" description="Helical" evidence="12">
    <location>
        <begin position="339"/>
        <end position="358"/>
    </location>
</feature>
<dbReference type="GO" id="GO:0005886">
    <property type="term" value="C:plasma membrane"/>
    <property type="evidence" value="ECO:0007669"/>
    <property type="project" value="UniProtKB-SubCell"/>
</dbReference>
<feature type="transmembrane region" description="Helical" evidence="12">
    <location>
        <begin position="370"/>
        <end position="389"/>
    </location>
</feature>
<dbReference type="OrthoDB" id="8182981at2759"/>
<dbReference type="Gene3D" id="3.40.190.10">
    <property type="entry name" value="Periplasmic binding protein-like II"/>
    <property type="match status" value="1"/>
</dbReference>
<evidence type="ECO:0000256" key="8">
    <source>
        <dbReference type="ARBA" id="ARBA00023170"/>
    </source>
</evidence>
<dbReference type="PANTHER" id="PTHR42643:SF30">
    <property type="entry name" value="IONOTROPIC RECEPTOR 40A-RELATED"/>
    <property type="match status" value="1"/>
</dbReference>
<reference evidence="16" key="1">
    <citation type="submission" date="2025-08" db="UniProtKB">
        <authorList>
            <consortium name="RefSeq"/>
        </authorList>
    </citation>
    <scope>IDENTIFICATION</scope>
</reference>
<feature type="transmembrane region" description="Helical" evidence="12">
    <location>
        <begin position="310"/>
        <end position="327"/>
    </location>
</feature>
<keyword evidence="6" id="KW-0406">Ion transport</keyword>
<keyword evidence="7 12" id="KW-0472">Membrane</keyword>
<dbReference type="GO" id="GO:0015276">
    <property type="term" value="F:ligand-gated monoatomic ion channel activity"/>
    <property type="evidence" value="ECO:0007669"/>
    <property type="project" value="InterPro"/>
</dbReference>
<organism evidence="15 16">
    <name type="scientific">Dinoponera quadriceps</name>
    <name type="common">South American ant</name>
    <dbReference type="NCBI Taxonomy" id="609295"/>
    <lineage>
        <taxon>Eukaryota</taxon>
        <taxon>Metazoa</taxon>
        <taxon>Ecdysozoa</taxon>
        <taxon>Arthropoda</taxon>
        <taxon>Hexapoda</taxon>
        <taxon>Insecta</taxon>
        <taxon>Pterygota</taxon>
        <taxon>Neoptera</taxon>
        <taxon>Endopterygota</taxon>
        <taxon>Hymenoptera</taxon>
        <taxon>Apocrita</taxon>
        <taxon>Aculeata</taxon>
        <taxon>Formicoidea</taxon>
        <taxon>Formicidae</taxon>
        <taxon>Ponerinae</taxon>
        <taxon>Ponerini</taxon>
        <taxon>Dinoponera</taxon>
    </lineage>
</organism>
<dbReference type="PANTHER" id="PTHR42643">
    <property type="entry name" value="IONOTROPIC RECEPTOR 20A-RELATED"/>
    <property type="match status" value="1"/>
</dbReference>
<dbReference type="SUPFAM" id="SSF53850">
    <property type="entry name" value="Periplasmic binding protein-like II"/>
    <property type="match status" value="1"/>
</dbReference>
<keyword evidence="8" id="KW-0675">Receptor</keyword>
<keyword evidence="4 12" id="KW-0812">Transmembrane</keyword>
<dbReference type="AlphaFoldDB" id="A0A6P3YBC7"/>
<evidence type="ECO:0000256" key="2">
    <source>
        <dbReference type="ARBA" id="ARBA00022448"/>
    </source>
</evidence>
<evidence type="ECO:0000313" key="16">
    <source>
        <dbReference type="RefSeq" id="XP_014488290.1"/>
    </source>
</evidence>
<evidence type="ECO:0000256" key="7">
    <source>
        <dbReference type="ARBA" id="ARBA00023136"/>
    </source>
</evidence>
<dbReference type="RefSeq" id="XP_014488290.1">
    <property type="nucleotide sequence ID" value="XM_014632804.1"/>
</dbReference>
<evidence type="ECO:0000256" key="5">
    <source>
        <dbReference type="ARBA" id="ARBA00022989"/>
    </source>
</evidence>
<feature type="transmembrane region" description="Helical" evidence="12">
    <location>
        <begin position="493"/>
        <end position="514"/>
    </location>
</feature>
<keyword evidence="10" id="KW-1071">Ligand-gated ion channel</keyword>
<dbReference type="Proteomes" id="UP000515204">
    <property type="component" value="Unplaced"/>
</dbReference>